<dbReference type="EMBL" id="FNFV01000002">
    <property type="protein sequence ID" value="SDK29623.1"/>
    <property type="molecule type" value="Genomic_DNA"/>
</dbReference>
<dbReference type="PANTHER" id="PTHR21600:SF44">
    <property type="entry name" value="RIBOSOMAL LARGE SUBUNIT PSEUDOURIDINE SYNTHASE D"/>
    <property type="match status" value="1"/>
</dbReference>
<evidence type="ECO:0000259" key="7">
    <source>
        <dbReference type="Pfam" id="PF00849"/>
    </source>
</evidence>
<dbReference type="InterPro" id="IPR050188">
    <property type="entry name" value="RluA_PseudoU_synthase"/>
</dbReference>
<dbReference type="PROSITE" id="PS50889">
    <property type="entry name" value="S4"/>
    <property type="match status" value="1"/>
</dbReference>
<evidence type="ECO:0000313" key="8">
    <source>
        <dbReference type="EMBL" id="SDK29623.1"/>
    </source>
</evidence>
<evidence type="ECO:0000256" key="4">
    <source>
        <dbReference type="PIRSR" id="PIRSR606225-1"/>
    </source>
</evidence>
<comment type="catalytic activity">
    <reaction evidence="3">
        <text>uridine(1911/1915/1917) in 23S rRNA = pseudouridine(1911/1915/1917) in 23S rRNA</text>
        <dbReference type="Rhea" id="RHEA:42524"/>
        <dbReference type="Rhea" id="RHEA-COMP:10097"/>
        <dbReference type="Rhea" id="RHEA-COMP:10098"/>
        <dbReference type="ChEBI" id="CHEBI:65314"/>
        <dbReference type="ChEBI" id="CHEBI:65315"/>
        <dbReference type="EC" id="5.4.99.23"/>
    </reaction>
</comment>
<comment type="catalytic activity">
    <reaction evidence="6">
        <text>a uridine in RNA = a pseudouridine in RNA</text>
        <dbReference type="Rhea" id="RHEA:48348"/>
        <dbReference type="Rhea" id="RHEA-COMP:12068"/>
        <dbReference type="Rhea" id="RHEA-COMP:12069"/>
        <dbReference type="ChEBI" id="CHEBI:65314"/>
        <dbReference type="ChEBI" id="CHEBI:65315"/>
    </reaction>
</comment>
<dbReference type="SUPFAM" id="SSF55174">
    <property type="entry name" value="Alpha-L RNA-binding motif"/>
    <property type="match status" value="1"/>
</dbReference>
<dbReference type="Gene3D" id="3.10.290.10">
    <property type="entry name" value="RNA-binding S4 domain"/>
    <property type="match status" value="1"/>
</dbReference>
<evidence type="ECO:0000256" key="3">
    <source>
        <dbReference type="ARBA" id="ARBA00036882"/>
    </source>
</evidence>
<dbReference type="Gene3D" id="3.30.2350.10">
    <property type="entry name" value="Pseudouridine synthase"/>
    <property type="match status" value="1"/>
</dbReference>
<keyword evidence="9" id="KW-1185">Reference proteome</keyword>
<dbReference type="InterPro" id="IPR006145">
    <property type="entry name" value="PsdUridine_synth_RsuA/RluA"/>
</dbReference>
<evidence type="ECO:0000256" key="1">
    <source>
        <dbReference type="ARBA" id="ARBA00010876"/>
    </source>
</evidence>
<comment type="similarity">
    <text evidence="1 6">Belongs to the pseudouridine synthase RluA family.</text>
</comment>
<dbReference type="SUPFAM" id="SSF55120">
    <property type="entry name" value="Pseudouridine synthase"/>
    <property type="match status" value="1"/>
</dbReference>
<evidence type="ECO:0000256" key="5">
    <source>
        <dbReference type="PROSITE-ProRule" id="PRU00182"/>
    </source>
</evidence>
<dbReference type="CDD" id="cd02869">
    <property type="entry name" value="PseudoU_synth_RluA_like"/>
    <property type="match status" value="1"/>
</dbReference>
<evidence type="ECO:0000256" key="6">
    <source>
        <dbReference type="RuleBase" id="RU362028"/>
    </source>
</evidence>
<dbReference type="AlphaFoldDB" id="A0A1G9AQV9"/>
<dbReference type="CDD" id="cd00165">
    <property type="entry name" value="S4"/>
    <property type="match status" value="1"/>
</dbReference>
<accession>A0A1G9AQV9</accession>
<keyword evidence="5" id="KW-0694">RNA-binding</keyword>
<dbReference type="STRING" id="990712.SAMN05216257_102242"/>
<proteinExistence type="inferred from homology"/>
<organism evidence="8 9">
    <name type="scientific">Meinhardsimonia xiamenensis</name>
    <dbReference type="NCBI Taxonomy" id="990712"/>
    <lineage>
        <taxon>Bacteria</taxon>
        <taxon>Pseudomonadati</taxon>
        <taxon>Pseudomonadota</taxon>
        <taxon>Alphaproteobacteria</taxon>
        <taxon>Rhodobacterales</taxon>
        <taxon>Paracoccaceae</taxon>
        <taxon>Meinhardsimonia</taxon>
    </lineage>
</organism>
<dbReference type="Proteomes" id="UP000199328">
    <property type="component" value="Unassembled WGS sequence"/>
</dbReference>
<dbReference type="Pfam" id="PF00849">
    <property type="entry name" value="PseudoU_synth_2"/>
    <property type="match status" value="1"/>
</dbReference>
<dbReference type="PROSITE" id="PS01129">
    <property type="entry name" value="PSI_RLU"/>
    <property type="match status" value="1"/>
</dbReference>
<comment type="function">
    <text evidence="6">Responsible for synthesis of pseudouridine from uracil.</text>
</comment>
<protein>
    <recommendedName>
        <fullName evidence="6">Pseudouridine synthase</fullName>
        <ecNumber evidence="6">5.4.99.-</ecNumber>
    </recommendedName>
</protein>
<dbReference type="NCBIfam" id="TIGR00005">
    <property type="entry name" value="rluA_subfam"/>
    <property type="match status" value="1"/>
</dbReference>
<dbReference type="EC" id="5.4.99.-" evidence="6"/>
<dbReference type="PANTHER" id="PTHR21600">
    <property type="entry name" value="MITOCHONDRIAL RNA PSEUDOURIDINE SYNTHASE"/>
    <property type="match status" value="1"/>
</dbReference>
<name>A0A1G9AQV9_9RHOB</name>
<evidence type="ECO:0000256" key="2">
    <source>
        <dbReference type="ARBA" id="ARBA00023235"/>
    </source>
</evidence>
<keyword evidence="2 6" id="KW-0413">Isomerase</keyword>
<dbReference type="GO" id="GO:0160140">
    <property type="term" value="F:23S rRNA pseudouridine(1911/1915/1917) synthase activity"/>
    <property type="evidence" value="ECO:0007669"/>
    <property type="project" value="UniProtKB-EC"/>
</dbReference>
<dbReference type="GO" id="GO:0003723">
    <property type="term" value="F:RNA binding"/>
    <property type="evidence" value="ECO:0007669"/>
    <property type="project" value="UniProtKB-KW"/>
</dbReference>
<dbReference type="InterPro" id="IPR006224">
    <property type="entry name" value="PsdUridine_synth_RluA-like_CS"/>
</dbReference>
<reference evidence="9" key="1">
    <citation type="submission" date="2016-10" db="EMBL/GenBank/DDBJ databases">
        <authorList>
            <person name="Varghese N."/>
            <person name="Submissions S."/>
        </authorList>
    </citation>
    <scope>NUCLEOTIDE SEQUENCE [LARGE SCALE GENOMIC DNA]</scope>
    <source>
        <strain evidence="9">CGMCC 1.10789</strain>
    </source>
</reference>
<gene>
    <name evidence="8" type="ORF">SAMN05216257_102242</name>
</gene>
<dbReference type="RefSeq" id="WP_092498872.1">
    <property type="nucleotide sequence ID" value="NZ_FNFV01000002.1"/>
</dbReference>
<sequence>MSQPSRLEVEIGADPPRRLDKALAREVPESAGLSRTRLARLIAEGRVRRAGVPVTEPKAPVSAGEVYEIELPEPAPTDMQAEPIPLSIVYEDEEVIVIDKPAGMVVHPAPGAPSGTLVNALLAHCGGQLPAVGGSARPGIVHRIDKETSGLLVVARTDRAQQALAAQFAAHTVHRRYVAFCHGVPEASDPRLRGLPGVSFEPGGVLRIDLPLGRHPVDRQRQAVQRRGGRHAVTRAELRARFGSPPAAARLDCRLETGRTHQIRAHLAHVGHPLIGDRRYGGRRRAPASALGEEVAAFVDAFPRQALHAAELGFVHPASGARLLFTAPLPNDLSALEAMLSCAGRT</sequence>
<dbReference type="InterPro" id="IPR020103">
    <property type="entry name" value="PsdUridine_synth_cat_dom_sf"/>
</dbReference>
<feature type="active site" evidence="4">
    <location>
        <position position="145"/>
    </location>
</feature>
<dbReference type="InterPro" id="IPR006225">
    <property type="entry name" value="PsdUridine_synth_RluC/D"/>
</dbReference>
<dbReference type="OrthoDB" id="9807829at2"/>
<dbReference type="InterPro" id="IPR036986">
    <property type="entry name" value="S4_RNA-bd_sf"/>
</dbReference>
<feature type="domain" description="Pseudouridine synthase RsuA/RluA-like" evidence="7">
    <location>
        <begin position="95"/>
        <end position="269"/>
    </location>
</feature>
<evidence type="ECO:0000313" key="9">
    <source>
        <dbReference type="Proteomes" id="UP000199328"/>
    </source>
</evidence>
<dbReference type="GO" id="GO:0000455">
    <property type="term" value="P:enzyme-directed rRNA pseudouridine synthesis"/>
    <property type="evidence" value="ECO:0007669"/>
    <property type="project" value="TreeGrafter"/>
</dbReference>